<name>A0A2M9HGS3_9BIFI</name>
<dbReference type="GO" id="GO:0005524">
    <property type="term" value="F:ATP binding"/>
    <property type="evidence" value="ECO:0007669"/>
    <property type="project" value="TreeGrafter"/>
</dbReference>
<dbReference type="GO" id="GO:0019941">
    <property type="term" value="P:modification-dependent protein catabolic process"/>
    <property type="evidence" value="ECO:0007669"/>
    <property type="project" value="InterPro"/>
</dbReference>
<reference evidence="1 2" key="1">
    <citation type="submission" date="2017-10" db="EMBL/GenBank/DDBJ databases">
        <title>Draft genome sequences of strains TRE 1, TRE 9, TRE H and TRI 7, isolated from tamarins, belonging to four potential novel Bifidobacterium species.</title>
        <authorList>
            <person name="Mattarelli P."/>
            <person name="Modesto M."/>
            <person name="Puglisi E."/>
            <person name="Morelli L."/>
            <person name="Spezio C."/>
            <person name="Bonetti A."/>
            <person name="Sandri C."/>
        </authorList>
    </citation>
    <scope>NUCLEOTIDE SEQUENCE [LARGE SCALE GENOMIC DNA]</scope>
    <source>
        <strain evidence="2">TRI7</strain>
    </source>
</reference>
<accession>A0A2M9HGS3</accession>
<dbReference type="Proteomes" id="UP000231451">
    <property type="component" value="Unassembled WGS sequence"/>
</dbReference>
<proteinExistence type="predicted"/>
<dbReference type="EMBL" id="PEBK01000001">
    <property type="protein sequence ID" value="PJM76015.1"/>
    <property type="molecule type" value="Genomic_DNA"/>
</dbReference>
<dbReference type="GO" id="GO:0016811">
    <property type="term" value="F:hydrolase activity, acting on carbon-nitrogen (but not peptide) bonds, in linear amides"/>
    <property type="evidence" value="ECO:0007669"/>
    <property type="project" value="TreeGrafter"/>
</dbReference>
<protein>
    <submittedName>
        <fullName evidence="1">Proteasome accessory factor PafA2</fullName>
    </submittedName>
</protein>
<dbReference type="Pfam" id="PF03136">
    <property type="entry name" value="Pup_ligase"/>
    <property type="match status" value="1"/>
</dbReference>
<dbReference type="GO" id="GO:0070490">
    <property type="term" value="P:protein pupylation"/>
    <property type="evidence" value="ECO:0007669"/>
    <property type="project" value="TreeGrafter"/>
</dbReference>
<evidence type="ECO:0000313" key="1">
    <source>
        <dbReference type="EMBL" id="PJM76015.1"/>
    </source>
</evidence>
<keyword evidence="2" id="KW-1185">Reference proteome</keyword>
<organism evidence="1 2">
    <name type="scientific">Bifidobacterium simiarum</name>
    <dbReference type="NCBI Taxonomy" id="2045441"/>
    <lineage>
        <taxon>Bacteria</taxon>
        <taxon>Bacillati</taxon>
        <taxon>Actinomycetota</taxon>
        <taxon>Actinomycetes</taxon>
        <taxon>Bifidobacteriales</taxon>
        <taxon>Bifidobacteriaceae</taxon>
        <taxon>Bifidobacterium</taxon>
    </lineage>
</organism>
<sequence>MSVLRPMGTETEYAVVDKADPRANPVRLSFDVIAGASDPVTDHIRWDYRGEDPVNDARGYRLERASARPEMLTDSPQLQLTNAVAPNGGRIYVDHAHPEYSAPETLDPFEAVRYDHAGDLLMLAAARRASSADGRRIELYRNNVDGKGASWGSHESYQISRSVPFDDLEYLMMLHFVTRQIYCGSGRVGLGEHSEGEGFQLSQRADYMHAKVGLQTTFDRPIVNTRDESHSTDDYRRLHVIVGDANCMDVPDALKLGTTSMVAWLAEEAVRRGESVRDLLGGIELADPVAAIHTVSHDLSLKAVLPVDSGEATEAVSGVPAGAAESGDPTGVTAWQIQVRLRSAVYRMAAAVHGTDIMGEPLWPDEPTKRIMAMWGTALEDLARLAHADDDERLAMASAAGRIEWLLKWQLMEKLRRRRGTGWSDPRLRAMDIAWASLEPKQSIFRAVRANAVTLDDDRQLAAASTEPPEDTRAWLRSAIVKHFPADVVAVSWRSITVRGSDGALHDIDIADPRGHDAKACRAALDSAADVDQFLAALG</sequence>
<dbReference type="InterPro" id="IPR004347">
    <property type="entry name" value="Pup_ligase/deamidase"/>
</dbReference>
<dbReference type="AlphaFoldDB" id="A0A2M9HGS3"/>
<dbReference type="GO" id="GO:0010498">
    <property type="term" value="P:proteasomal protein catabolic process"/>
    <property type="evidence" value="ECO:0007669"/>
    <property type="project" value="InterPro"/>
</dbReference>
<comment type="caution">
    <text evidence="1">The sequence shown here is derived from an EMBL/GenBank/DDBJ whole genome shotgun (WGS) entry which is preliminary data.</text>
</comment>
<dbReference type="RefSeq" id="WP_100511849.1">
    <property type="nucleotide sequence ID" value="NZ_PEBK01000001.1"/>
</dbReference>
<gene>
    <name evidence="1" type="ORF">CSQ87_00230</name>
</gene>
<dbReference type="PANTHER" id="PTHR42307:SF2">
    <property type="entry name" value="PUP DEAMIDASE_DEPUPYLASE"/>
    <property type="match status" value="1"/>
</dbReference>
<evidence type="ECO:0000313" key="2">
    <source>
        <dbReference type="Proteomes" id="UP000231451"/>
    </source>
</evidence>
<dbReference type="GO" id="GO:0000502">
    <property type="term" value="C:proteasome complex"/>
    <property type="evidence" value="ECO:0007669"/>
    <property type="project" value="UniProtKB-KW"/>
</dbReference>
<dbReference type="GO" id="GO:0008233">
    <property type="term" value="F:peptidase activity"/>
    <property type="evidence" value="ECO:0007669"/>
    <property type="project" value="TreeGrafter"/>
</dbReference>
<dbReference type="PANTHER" id="PTHR42307">
    <property type="entry name" value="PUP DEAMIDASE/DEPUPYLASE"/>
    <property type="match status" value="1"/>
</dbReference>
<dbReference type="OrthoDB" id="9760627at2"/>
<keyword evidence="1" id="KW-0647">Proteasome</keyword>